<dbReference type="Gene3D" id="3.90.70.10">
    <property type="entry name" value="Cysteine proteinases"/>
    <property type="match status" value="1"/>
</dbReference>
<organism evidence="3 4">
    <name type="scientific">Dreissena polymorpha</name>
    <name type="common">Zebra mussel</name>
    <name type="synonym">Mytilus polymorpha</name>
    <dbReference type="NCBI Taxonomy" id="45954"/>
    <lineage>
        <taxon>Eukaryota</taxon>
        <taxon>Metazoa</taxon>
        <taxon>Spiralia</taxon>
        <taxon>Lophotrochozoa</taxon>
        <taxon>Mollusca</taxon>
        <taxon>Bivalvia</taxon>
        <taxon>Autobranchia</taxon>
        <taxon>Heteroconchia</taxon>
        <taxon>Euheterodonta</taxon>
        <taxon>Imparidentia</taxon>
        <taxon>Neoheterodontei</taxon>
        <taxon>Myida</taxon>
        <taxon>Dreissenoidea</taxon>
        <taxon>Dreissenidae</taxon>
        <taxon>Dreissena</taxon>
    </lineage>
</organism>
<gene>
    <name evidence="3" type="ORF">DPMN_044018</name>
</gene>
<dbReference type="SUPFAM" id="SSF54001">
    <property type="entry name" value="Cysteine proteinases"/>
    <property type="match status" value="1"/>
</dbReference>
<reference evidence="3" key="2">
    <citation type="submission" date="2020-11" db="EMBL/GenBank/DDBJ databases">
        <authorList>
            <person name="McCartney M.A."/>
            <person name="Auch B."/>
            <person name="Kono T."/>
            <person name="Mallez S."/>
            <person name="Becker A."/>
            <person name="Gohl D.M."/>
            <person name="Silverstein K.A.T."/>
            <person name="Koren S."/>
            <person name="Bechman K.B."/>
            <person name="Herman A."/>
            <person name="Abrahante J.E."/>
            <person name="Garbe J."/>
        </authorList>
    </citation>
    <scope>NUCLEOTIDE SEQUENCE</scope>
    <source>
        <strain evidence="3">Duluth1</strain>
        <tissue evidence="3">Whole animal</tissue>
    </source>
</reference>
<name>A0A9D4HW44_DREPO</name>
<evidence type="ECO:0000259" key="2">
    <source>
        <dbReference type="PROSITE" id="PS50235"/>
    </source>
</evidence>
<dbReference type="Gene3D" id="3.40.50.300">
    <property type="entry name" value="P-loop containing nucleotide triphosphate hydrolases"/>
    <property type="match status" value="1"/>
</dbReference>
<dbReference type="InterPro" id="IPR051055">
    <property type="entry name" value="PIF1_helicase"/>
</dbReference>
<dbReference type="Pfam" id="PF13245">
    <property type="entry name" value="AAA_19"/>
    <property type="match status" value="1"/>
</dbReference>
<dbReference type="EMBL" id="JAIWYP010000011">
    <property type="protein sequence ID" value="KAH3737425.1"/>
    <property type="molecule type" value="Genomic_DNA"/>
</dbReference>
<reference evidence="3" key="1">
    <citation type="journal article" date="2019" name="bioRxiv">
        <title>The Genome of the Zebra Mussel, Dreissena polymorpha: A Resource for Invasive Species Research.</title>
        <authorList>
            <person name="McCartney M.A."/>
            <person name="Auch B."/>
            <person name="Kono T."/>
            <person name="Mallez S."/>
            <person name="Zhang Y."/>
            <person name="Obille A."/>
            <person name="Becker A."/>
            <person name="Abrahante J.E."/>
            <person name="Garbe J."/>
            <person name="Badalamenti J.P."/>
            <person name="Herman A."/>
            <person name="Mangelson H."/>
            <person name="Liachko I."/>
            <person name="Sullivan S."/>
            <person name="Sone E.D."/>
            <person name="Koren S."/>
            <person name="Silverstein K.A.T."/>
            <person name="Beckman K.B."/>
            <person name="Gohl D.M."/>
        </authorList>
    </citation>
    <scope>NUCLEOTIDE SEQUENCE</scope>
    <source>
        <strain evidence="3">Duluth1</strain>
        <tissue evidence="3">Whole animal</tissue>
    </source>
</reference>
<comment type="caution">
    <text evidence="3">The sequence shown here is derived from an EMBL/GenBank/DDBJ whole genome shotgun (WGS) entry which is preliminary data.</text>
</comment>
<dbReference type="PANTHER" id="PTHR47642">
    <property type="entry name" value="ATP-DEPENDENT DNA HELICASE"/>
    <property type="match status" value="1"/>
</dbReference>
<dbReference type="InterPro" id="IPR038765">
    <property type="entry name" value="Papain-like_cys_pep_sf"/>
</dbReference>
<dbReference type="PROSITE" id="PS50235">
    <property type="entry name" value="USP_3"/>
    <property type="match status" value="1"/>
</dbReference>
<dbReference type="InterPro" id="IPR001394">
    <property type="entry name" value="Peptidase_C19_UCH"/>
</dbReference>
<dbReference type="GO" id="GO:0016579">
    <property type="term" value="P:protein deubiquitination"/>
    <property type="evidence" value="ECO:0007669"/>
    <property type="project" value="InterPro"/>
</dbReference>
<protein>
    <recommendedName>
        <fullName evidence="2">USP domain-containing protein</fullName>
    </recommendedName>
</protein>
<keyword evidence="4" id="KW-1185">Reference proteome</keyword>
<dbReference type="Pfam" id="PF00443">
    <property type="entry name" value="UCH"/>
    <property type="match status" value="1"/>
</dbReference>
<dbReference type="CDD" id="cd02257">
    <property type="entry name" value="Peptidase_C19"/>
    <property type="match status" value="1"/>
</dbReference>
<dbReference type="SUPFAM" id="SSF52540">
    <property type="entry name" value="P-loop containing nucleoside triphosphate hydrolases"/>
    <property type="match status" value="2"/>
</dbReference>
<evidence type="ECO:0000313" key="3">
    <source>
        <dbReference type="EMBL" id="KAH3737425.1"/>
    </source>
</evidence>
<evidence type="ECO:0000313" key="4">
    <source>
        <dbReference type="Proteomes" id="UP000828390"/>
    </source>
</evidence>
<evidence type="ECO:0000256" key="1">
    <source>
        <dbReference type="SAM" id="MobiDB-lite"/>
    </source>
</evidence>
<feature type="region of interest" description="Disordered" evidence="1">
    <location>
        <begin position="1"/>
        <end position="31"/>
    </location>
</feature>
<feature type="region of interest" description="Disordered" evidence="1">
    <location>
        <begin position="1773"/>
        <end position="1799"/>
    </location>
</feature>
<feature type="domain" description="USP" evidence="2">
    <location>
        <begin position="2689"/>
        <end position="2976"/>
    </location>
</feature>
<feature type="compositionally biased region" description="Basic residues" evidence="1">
    <location>
        <begin position="12"/>
        <end position="22"/>
    </location>
</feature>
<sequence>MMNNNRTGNARGRGRPRKRQFHQKKEGRPDDVIKKDKYMVAQSTTQESIEISNANTNVNETTTKILTLENLLSLGPINVLSVTTELGLQDSVVGPWEYKIARNCIVKYTIQSSNISQINRLDNLLTRGIPTTERSSLAFRWYSWIRLKAIANQKNLPINSVLTNEGQFLSLLHEVNLYYTKSSKVCRDEGLEPNRGPQSHEDACNLERLHYYGKGTIKYYRKTTFLQLVAKKYGENVKAEYLVEPTTRLISCTDYEEILKDVHSEIIHNYSRHEKLLKNFAGPQCNEDRLNNERINFDVKFTSASSKAKQELKTDSDLPLQKVLEPTEADTSEFYLRKCHLCSKVRWLGKRAAEKFVLGSYVYGNLHKQVQFSCNLLHGTSCDEENDIIPLPCSEQSPQLWVAYNSLHESKLTPVAFVLKTISEVSAGVEHVQIMAKYACTSQEFDIIKGRAVYTQSLPSACVKFVQSLTTGRFKSCKEIPTFKKGKLNIMKPREALVCQSWLDHSELSSEDPSAQHTVLNLSGIRDLHATYGAMKMIHCSQCGMCSPGFEADAANCINVPEAGQQIPLSNSFLLQALKQSQVLAGSSVTLDSAFSSARVYNDETVTGICTNCSKFCKIDDGIVSLLHKKSAAEESSQGTTVDSQQSLDDKISNINPYGPENLMALDVFQDEASYQHAIFMDTLSQAEKLVLSPIHAVIVILRSRTNNIPFSRYGSISFAIKEPVKTKALPWHTFQKLPFVIMVSKQEDGSINEAKINMAKIVHAKELMEREVTCPVYGTKRPFYRYCDKVHTPFTVAAMENLASQLSNTSTAVYPNGLRKINVELIHERASKRLTLQLFSEWINSGFIIGSGIKDAILIENQKATSSCLNMEQIANLIWNDLAKFILENQTNDKLNHDKNPNETIKITLTDVVLYGVQRKWLNPSTDVSNASQKYIEQVLLPEDELKNLTYLCCEEVELLLRESSNDEGDSGSVAQGGVSNLSENPEQILKNGMQNTVLQRISAPDVDRQNPVAEDTQGYLQMAFPDVFLTGDACPHQERPRSIKNKSGSYKFAYLYWVCAQKRAMVNTELQFLVHSMIKREHSKGKAKLALKSDAFETTGIPVKEDLMQNAELRDWTVSDLMMFKSSIPDTAPFWKRSRDDAIAVQRDWEESVPWRKDKMPMSIMLFQTRAPPYNHHPAIHNVCPGTETLSIQSDQEFLEGRRRNVLQYPSIVSFMCALMAELDTTFLSRIRYDGDAYFTRFEWGANANPHAHRLYFSREFSQHMDSLKLNIQNCLQSAKDECLNTGQDLDNPLVQDTIRTRVLDCWDHARKDYIEYMRPFYTNWNAGLLADGKNKTFDFIYERTSAICRLNMASVIDNALTTGDFSTLDTIYVTVVNGTCRHLGHTGINDQPSKTDKCAVVNKKQSTCKETGNKQSTEVITCKRRKPQPMNKVPTIEPDKHNKKIFQLQFECNDKWFNGHDPFEILHVLSNADDKAVVPEFLRKPPVIEVSCCQNKDNGVQDLNLEFFSDTGDSATEYVTKYAFKDAIPTKTSNEVLITAMEKLQDGEPINQGAVKKMYNSHAIAGTTSIFQATHLNQNIPHVLSNVNIKSCSVSGLSLLRTDYDKKDGEDYILPPLIKQFDGRHGTTAVFIECGKESPKLKAEIQCNMCLHQFCDLFDVKEIKPNDGARFLQFKRRSTARNGRLNALKLIPCHGIRMANPRGKQYWHYCRTLCLWKIPCHKTTDFSPIAEDAESLKKAWIDLFNQTFLDGNGLPPWAYKFWKHHHLPRNNNSDSDSSSDEDVEENQQACAVDATDDTNLSKIKSSEYDSASKPIARPGNEQFYQNPVDRLRSAPQQGIDSKPCFSDSDVLANPEGVDFMQSWLGENVIPSTAEIHAHISNLTNTQGVLSSNSFEASSLNDKQKMAHDIVVDYVKIRLNWEKNKQAPPPNPLRLILMGNTGTGKIWTLKCIISSVISLLQSNPDSDAQVSTWTDRIKLAAPTGAASSQMYFKSETLHRLFCIPVHLNEKDLRLEETSATYSRLLLNFDPKKFFLLIVDEFSMLSREMFAFVTERLIQCNIDLDNIGIVLIGDPAQILPIAAEPLWSARSYTHENKKCSSLSINGLIRFRQVFKFPPLQTIPNYDKWQSLTSPKDRLLSDDITACRKDLMLGQFDAVFLTEVKRTDVDPISQCFTGKVLVNMRYGKKCREKEMLFLRKNCATERDMKMDGKWNSAHIIHGYHFHSKNHENRSTVESENAKALLRHHKITGNPIMRIDSIHRPAAKENKLRAMSAKEFEGAPPSWHACRGMRVMLLRNIAPSIGLYNGSLHTLVGPIYNRDSIVASLTSADLKTGELQDCITTKPIDTCGKVQQIPPKSVLLSVDDVPYCKDTVDEFPSGVHMTCKFQGPSNPPEMPDFMVIEASNYSGPNILRLPGCENYVPIPPVESYKQKAGKTKSNIPMIRIALPLEGGDAATSFKGQGANFPLAEVDLDGWFHVPGIFLVAISRVRSPAHLHIRTFPNYMDLKVQRLKENVLDAQAFEEAVKVKSERMYRHENCGDPFWTTHYNDLADSIIDQAFSKRLSIKKDKEELIRIVQLMFIDTDTNVIMRVLEKLIETQEYLVAEAAPHISQEDYETLTNYQKNKSVKPKVLKRQFDDKLSLGGPSCDIKKRKLPTPKQKLSPLDLIPNENLLSLKTRPDISRQTFKGLQNSGNNVCFLNAPIIALCHTRSFDAFLRECQYLHQQCSGYHLQNEICPLCALNEVVNRAYRHHNLPLRDLPKMPIIKLTESLLPGWRLGIEHDADEFLVKLFDRLDQTYDCQIHKGTVKTTKTCQSCSSSKIKEQFRSQRILINLVDLEETQIRIQEGINKWLMEQKLLNCEHCGEKLHDVKHELVRPASLLIINIHRSAQKRISLDNNIFINNETYEFKASVNHHHQHYTTVGCVDNNHYIFYSDERVQLCHGNLEETEQQNFSINTVRTPLEECAIVLIYERQLHL</sequence>
<dbReference type="GO" id="GO:0004843">
    <property type="term" value="F:cysteine-type deubiquitinase activity"/>
    <property type="evidence" value="ECO:0007669"/>
    <property type="project" value="InterPro"/>
</dbReference>
<dbReference type="Proteomes" id="UP000828390">
    <property type="component" value="Unassembled WGS sequence"/>
</dbReference>
<dbReference type="InterPro" id="IPR028889">
    <property type="entry name" value="USP"/>
</dbReference>
<dbReference type="InterPro" id="IPR027417">
    <property type="entry name" value="P-loop_NTPase"/>
</dbReference>
<accession>A0A9D4HW44</accession>
<proteinExistence type="predicted"/>
<feature type="compositionally biased region" description="Low complexity" evidence="1">
    <location>
        <begin position="1"/>
        <end position="10"/>
    </location>
</feature>
<dbReference type="PANTHER" id="PTHR47642:SF6">
    <property type="entry name" value="ATP-DEPENDENT DNA HELICASE"/>
    <property type="match status" value="1"/>
</dbReference>